<dbReference type="AlphaFoldDB" id="A0AAW0YU27"/>
<dbReference type="InterPro" id="IPR050600">
    <property type="entry name" value="SETD3_SETD6_MTase"/>
</dbReference>
<dbReference type="PANTHER" id="PTHR13271:SF34">
    <property type="entry name" value="N-LYSINE METHYLTRANSFERASE SETD6"/>
    <property type="match status" value="1"/>
</dbReference>
<reference evidence="1 2" key="1">
    <citation type="journal article" date="2024" name="bioRxiv">
        <title>Comparative genomics of Cryptococcus and Kwoniella reveals pathogenesis evolution and contrasting karyotype dynamics via intercentromeric recombination or chromosome fusion.</title>
        <authorList>
            <person name="Coelho M.A."/>
            <person name="David-Palma M."/>
            <person name="Shea T."/>
            <person name="Bowers K."/>
            <person name="McGinley-Smith S."/>
            <person name="Mohammad A.W."/>
            <person name="Gnirke A."/>
            <person name="Yurkov A.M."/>
            <person name="Nowrousian M."/>
            <person name="Sun S."/>
            <person name="Cuomo C.A."/>
            <person name="Heitman J."/>
        </authorList>
    </citation>
    <scope>NUCLEOTIDE SEQUENCE [LARGE SCALE GENOMIC DNA]</scope>
    <source>
        <strain evidence="1 2">CBS 13917</strain>
    </source>
</reference>
<dbReference type="GO" id="GO:0016279">
    <property type="term" value="F:protein-lysine N-methyltransferase activity"/>
    <property type="evidence" value="ECO:0007669"/>
    <property type="project" value="TreeGrafter"/>
</dbReference>
<dbReference type="GeneID" id="92181958"/>
<dbReference type="GO" id="GO:0005634">
    <property type="term" value="C:nucleus"/>
    <property type="evidence" value="ECO:0007669"/>
    <property type="project" value="TreeGrafter"/>
</dbReference>
<dbReference type="EMBL" id="JBCAWK010000009">
    <property type="protein sequence ID" value="KAK8849368.1"/>
    <property type="molecule type" value="Genomic_DNA"/>
</dbReference>
<dbReference type="SUPFAM" id="SSF82199">
    <property type="entry name" value="SET domain"/>
    <property type="match status" value="1"/>
</dbReference>
<accession>A0AAW0YU27</accession>
<sequence>MVPTFWADARLGGDDGRRALEWLAGTEGERELRRKAGEGLTMEDMDRYHETISSHQPPTTEHPEPSSFVSYVYAVSLVMTRAVVIDAYHGIAIVPFCDLLNHSSSTAHTSFCCDAFVCPICGSLTVCEHDSSDLERLAHLPQSYIDEMEEQGNVVDMRVVRAIKKGEEVFSLYDEGMGDGKLLVEWGFIERNGAGDGLIWSPRELLNGTTARLYMTLINGSYLDDTAQRRTVSTQKDPINWRLIAPPDAERNPLLNVYPSGRVSIYLLTALYLQLKDDGAKLADVEDAGREIIEAVDEIEQRHLGDGSALTSTPALLVQHVVQLLEARMSKVYRPDLSAHDLVTINTDLPTSAPLERMALGLAIDERALMEGVLSKWRSLSQ</sequence>
<dbReference type="PANTHER" id="PTHR13271">
    <property type="entry name" value="UNCHARACTERIZED PUTATIVE METHYLTRANSFERASE"/>
    <property type="match status" value="1"/>
</dbReference>
<dbReference type="KEGG" id="kne:92181958"/>
<evidence type="ECO:0008006" key="3">
    <source>
        <dbReference type="Google" id="ProtNLM"/>
    </source>
</evidence>
<proteinExistence type="predicted"/>
<dbReference type="Gene3D" id="3.90.1410.10">
    <property type="entry name" value="set domain protein methyltransferase, domain 1"/>
    <property type="match status" value="1"/>
</dbReference>
<organism evidence="1 2">
    <name type="scientific">Kwoniella newhampshirensis</name>
    <dbReference type="NCBI Taxonomy" id="1651941"/>
    <lineage>
        <taxon>Eukaryota</taxon>
        <taxon>Fungi</taxon>
        <taxon>Dikarya</taxon>
        <taxon>Basidiomycota</taxon>
        <taxon>Agaricomycotina</taxon>
        <taxon>Tremellomycetes</taxon>
        <taxon>Tremellales</taxon>
        <taxon>Cryptococcaceae</taxon>
        <taxon>Kwoniella</taxon>
    </lineage>
</organism>
<keyword evidence="2" id="KW-1185">Reference proteome</keyword>
<dbReference type="RefSeq" id="XP_066801256.1">
    <property type="nucleotide sequence ID" value="XM_066947797.1"/>
</dbReference>
<comment type="caution">
    <text evidence="1">The sequence shown here is derived from an EMBL/GenBank/DDBJ whole genome shotgun (WGS) entry which is preliminary data.</text>
</comment>
<name>A0AAW0YU27_9TREE</name>
<gene>
    <name evidence="1" type="ORF">IAR55_004700</name>
</gene>
<dbReference type="Proteomes" id="UP001388673">
    <property type="component" value="Unassembled WGS sequence"/>
</dbReference>
<protein>
    <recommendedName>
        <fullName evidence="3">SET domain-containing protein</fullName>
    </recommendedName>
</protein>
<evidence type="ECO:0000313" key="1">
    <source>
        <dbReference type="EMBL" id="KAK8849368.1"/>
    </source>
</evidence>
<dbReference type="InterPro" id="IPR046341">
    <property type="entry name" value="SET_dom_sf"/>
</dbReference>
<evidence type="ECO:0000313" key="2">
    <source>
        <dbReference type="Proteomes" id="UP001388673"/>
    </source>
</evidence>